<evidence type="ECO:0000313" key="1">
    <source>
        <dbReference type="EMBL" id="MPM23573.1"/>
    </source>
</evidence>
<organism evidence="1">
    <name type="scientific">bioreactor metagenome</name>
    <dbReference type="NCBI Taxonomy" id="1076179"/>
    <lineage>
        <taxon>unclassified sequences</taxon>
        <taxon>metagenomes</taxon>
        <taxon>ecological metagenomes</taxon>
    </lineage>
</organism>
<proteinExistence type="predicted"/>
<dbReference type="EMBL" id="VSSQ01004062">
    <property type="protein sequence ID" value="MPM23573.1"/>
    <property type="molecule type" value="Genomic_DNA"/>
</dbReference>
<comment type="caution">
    <text evidence="1">The sequence shown here is derived from an EMBL/GenBank/DDBJ whole genome shotgun (WGS) entry which is preliminary data.</text>
</comment>
<name>A0A644YAH8_9ZZZZ</name>
<accession>A0A644YAH8</accession>
<gene>
    <name evidence="1" type="ORF">SDC9_70047</name>
</gene>
<reference evidence="1" key="1">
    <citation type="submission" date="2019-08" db="EMBL/GenBank/DDBJ databases">
        <authorList>
            <person name="Kucharzyk K."/>
            <person name="Murdoch R.W."/>
            <person name="Higgins S."/>
            <person name="Loffler F."/>
        </authorList>
    </citation>
    <scope>NUCLEOTIDE SEQUENCE</scope>
</reference>
<dbReference type="AlphaFoldDB" id="A0A644YAH8"/>
<sequence>MLKHPHLDETALLAATGADSFTPRWDIEDVDDCWRRATRTQA</sequence>
<protein>
    <submittedName>
        <fullName evidence="1">Uncharacterized protein</fullName>
    </submittedName>
</protein>